<sequence>MPLRSSSTPILNSWLPLSRDSSPEHDLQVLHLPRTRSLSLMTPLLSPPPHSDEPTKKVMTSAKPQALAEIKAQDPPKLKKKKIKLPQSPSKVKPTEAPSSSVKNDEDQEGAKPNSTTGSASMRMLLSSSGLDGTLLGEEGCDVVDREGGGLQTLVVGGGMGSGGSSGVYGGGGDVGGRGGSDDGEDEGFGFYESNKNPGGESTDAYYRKMIEANPGNALLLGNYAKFLKEVRGDLAKAEEYCGRAILANPNDANVLSLHADLIWQAHKDTHRAETYFDRAVKTAPDDSYVLASYAKFLWDAEEEEEEEDEYGNTFPTDFSQEAPHHHPLTATS</sequence>
<dbReference type="PANTHER" id="PTHR26312">
    <property type="entry name" value="TETRATRICOPEPTIDE REPEAT PROTEIN 5"/>
    <property type="match status" value="1"/>
</dbReference>
<keyword evidence="3" id="KW-1185">Reference proteome</keyword>
<gene>
    <name evidence="2" type="ORF">ACJRO7_025678</name>
</gene>
<reference evidence="2 3" key="1">
    <citation type="submission" date="2024-11" db="EMBL/GenBank/DDBJ databases">
        <title>Chromosome-level genome assembly of Eucalyptus globulus Labill. provides insights into its genome evolution.</title>
        <authorList>
            <person name="Li X."/>
        </authorList>
    </citation>
    <scope>NUCLEOTIDE SEQUENCE [LARGE SCALE GENOMIC DNA]</scope>
    <source>
        <strain evidence="2">CL2024</strain>
        <tissue evidence="2">Fresh tender leaves</tissue>
    </source>
</reference>
<dbReference type="PANTHER" id="PTHR26312:SF215">
    <property type="entry name" value="TPR REPEAT PROTEIN"/>
    <property type="match status" value="1"/>
</dbReference>
<dbReference type="Pfam" id="PF14559">
    <property type="entry name" value="TPR_19"/>
    <property type="match status" value="1"/>
</dbReference>
<evidence type="ECO:0000256" key="1">
    <source>
        <dbReference type="SAM" id="MobiDB-lite"/>
    </source>
</evidence>
<feature type="region of interest" description="Disordered" evidence="1">
    <location>
        <begin position="1"/>
        <end position="121"/>
    </location>
</feature>
<dbReference type="AlphaFoldDB" id="A0ABD3KA52"/>
<dbReference type="EMBL" id="JBJKBG010000006">
    <property type="protein sequence ID" value="KAL3736780.1"/>
    <property type="molecule type" value="Genomic_DNA"/>
</dbReference>
<comment type="caution">
    <text evidence="2">The sequence shown here is derived from an EMBL/GenBank/DDBJ whole genome shotgun (WGS) entry which is preliminary data.</text>
</comment>
<feature type="region of interest" description="Disordered" evidence="1">
    <location>
        <begin position="303"/>
        <end position="333"/>
    </location>
</feature>
<feature type="compositionally biased region" description="Polar residues" evidence="1">
    <location>
        <begin position="1"/>
        <end position="11"/>
    </location>
</feature>
<dbReference type="Proteomes" id="UP001634007">
    <property type="component" value="Unassembled WGS sequence"/>
</dbReference>
<name>A0ABD3KA52_EUCGL</name>
<dbReference type="Gene3D" id="1.25.40.10">
    <property type="entry name" value="Tetratricopeptide repeat domain"/>
    <property type="match status" value="1"/>
</dbReference>
<proteinExistence type="predicted"/>
<dbReference type="SUPFAM" id="SSF48452">
    <property type="entry name" value="TPR-like"/>
    <property type="match status" value="1"/>
</dbReference>
<organism evidence="2 3">
    <name type="scientific">Eucalyptus globulus</name>
    <name type="common">Tasmanian blue gum</name>
    <dbReference type="NCBI Taxonomy" id="34317"/>
    <lineage>
        <taxon>Eukaryota</taxon>
        <taxon>Viridiplantae</taxon>
        <taxon>Streptophyta</taxon>
        <taxon>Embryophyta</taxon>
        <taxon>Tracheophyta</taxon>
        <taxon>Spermatophyta</taxon>
        <taxon>Magnoliopsida</taxon>
        <taxon>eudicotyledons</taxon>
        <taxon>Gunneridae</taxon>
        <taxon>Pentapetalae</taxon>
        <taxon>rosids</taxon>
        <taxon>malvids</taxon>
        <taxon>Myrtales</taxon>
        <taxon>Myrtaceae</taxon>
        <taxon>Myrtoideae</taxon>
        <taxon>Eucalypteae</taxon>
        <taxon>Eucalyptus</taxon>
    </lineage>
</organism>
<protein>
    <submittedName>
        <fullName evidence="2">Uncharacterized protein</fullName>
    </submittedName>
</protein>
<accession>A0ABD3KA52</accession>
<evidence type="ECO:0000313" key="3">
    <source>
        <dbReference type="Proteomes" id="UP001634007"/>
    </source>
</evidence>
<evidence type="ECO:0000313" key="2">
    <source>
        <dbReference type="EMBL" id="KAL3736780.1"/>
    </source>
</evidence>
<dbReference type="InterPro" id="IPR011990">
    <property type="entry name" value="TPR-like_helical_dom_sf"/>
</dbReference>